<accession>A0A1G2QK29</accession>
<keyword evidence="3 5" id="KW-1133">Transmembrane helix</keyword>
<dbReference type="GO" id="GO:0005886">
    <property type="term" value="C:plasma membrane"/>
    <property type="evidence" value="ECO:0007669"/>
    <property type="project" value="TreeGrafter"/>
</dbReference>
<dbReference type="GO" id="GO:0005262">
    <property type="term" value="F:calcium channel activity"/>
    <property type="evidence" value="ECO:0007669"/>
    <property type="project" value="TreeGrafter"/>
</dbReference>
<feature type="transmembrane region" description="Helical" evidence="5">
    <location>
        <begin position="164"/>
        <end position="184"/>
    </location>
</feature>
<keyword evidence="2 5" id="KW-0812">Transmembrane</keyword>
<dbReference type="AlphaFoldDB" id="A0A1G2QK29"/>
<evidence type="ECO:0000256" key="4">
    <source>
        <dbReference type="ARBA" id="ARBA00023136"/>
    </source>
</evidence>
<dbReference type="PANTHER" id="PTHR10846:SF8">
    <property type="entry name" value="INNER MEMBRANE PROTEIN YRBG"/>
    <property type="match status" value="1"/>
</dbReference>
<dbReference type="EMBL" id="MHTL01000008">
    <property type="protein sequence ID" value="OHA60797.1"/>
    <property type="molecule type" value="Genomic_DNA"/>
</dbReference>
<feature type="transmembrane region" description="Helical" evidence="5">
    <location>
        <begin position="72"/>
        <end position="90"/>
    </location>
</feature>
<dbReference type="Pfam" id="PF01699">
    <property type="entry name" value="Na_Ca_ex"/>
    <property type="match status" value="2"/>
</dbReference>
<dbReference type="InterPro" id="IPR004837">
    <property type="entry name" value="NaCa_Exmemb"/>
</dbReference>
<feature type="transmembrane region" description="Helical" evidence="5">
    <location>
        <begin position="124"/>
        <end position="143"/>
    </location>
</feature>
<reference evidence="7 8" key="1">
    <citation type="journal article" date="2016" name="Nat. Commun.">
        <title>Thousands of microbial genomes shed light on interconnected biogeochemical processes in an aquifer system.</title>
        <authorList>
            <person name="Anantharaman K."/>
            <person name="Brown C.T."/>
            <person name="Hug L.A."/>
            <person name="Sharon I."/>
            <person name="Castelle C.J."/>
            <person name="Probst A.J."/>
            <person name="Thomas B.C."/>
            <person name="Singh A."/>
            <person name="Wilkins M.J."/>
            <person name="Karaoz U."/>
            <person name="Brodie E.L."/>
            <person name="Williams K.H."/>
            <person name="Hubbard S.S."/>
            <person name="Banfield J.F."/>
        </authorList>
    </citation>
    <scope>NUCLEOTIDE SEQUENCE [LARGE SCALE GENOMIC DNA]</scope>
</reference>
<proteinExistence type="predicted"/>
<feature type="transmembrane region" description="Helical" evidence="5">
    <location>
        <begin position="102"/>
        <end position="118"/>
    </location>
</feature>
<dbReference type="GO" id="GO:0008273">
    <property type="term" value="F:calcium, potassium:sodium antiporter activity"/>
    <property type="evidence" value="ECO:0007669"/>
    <property type="project" value="TreeGrafter"/>
</dbReference>
<dbReference type="InterPro" id="IPR044880">
    <property type="entry name" value="NCX_ion-bd_dom_sf"/>
</dbReference>
<evidence type="ECO:0000256" key="5">
    <source>
        <dbReference type="SAM" id="Phobius"/>
    </source>
</evidence>
<feature type="domain" description="Sodium/calcium exchanger membrane region" evidence="6">
    <location>
        <begin position="167"/>
        <end position="307"/>
    </location>
</feature>
<feature type="domain" description="Sodium/calcium exchanger membrane region" evidence="6">
    <location>
        <begin position="5"/>
        <end position="142"/>
    </location>
</feature>
<dbReference type="GO" id="GO:0006874">
    <property type="term" value="P:intracellular calcium ion homeostasis"/>
    <property type="evidence" value="ECO:0007669"/>
    <property type="project" value="TreeGrafter"/>
</dbReference>
<evidence type="ECO:0000313" key="8">
    <source>
        <dbReference type="Proteomes" id="UP000177090"/>
    </source>
</evidence>
<evidence type="ECO:0000256" key="2">
    <source>
        <dbReference type="ARBA" id="ARBA00022692"/>
    </source>
</evidence>
<dbReference type="PANTHER" id="PTHR10846">
    <property type="entry name" value="SODIUM/POTASSIUM/CALCIUM EXCHANGER"/>
    <property type="match status" value="1"/>
</dbReference>
<feature type="transmembrane region" description="Helical" evidence="5">
    <location>
        <begin position="6"/>
        <end position="26"/>
    </location>
</feature>
<feature type="transmembrane region" description="Helical" evidence="5">
    <location>
        <begin position="263"/>
        <end position="281"/>
    </location>
</feature>
<sequence>MPSQLFLLFVLFFLLAKAADIIIVGIREISEKLKVNLYVAGIMLGFFTSLPEMSIAWSALASRAVSVSSGNLYGGIIVLFGFILGLSLVANRNVRTDGRWRSILPITLYLALPVLLALDGVLGAIDSGILILGYFAVLSYTYLHHEPPVPARPNHTQASETIAPELMTILAGLMGVFLAAQLIVRTTISILAFYPALPLFSVGLIVYALGTNLPEIMVSIRSWRANIRELSISNLLGSAITNGLIFGATAFVMPTPIARDAQYAVTGVAIIGILAVVTLAYHSHKNFSRIEGYALLFCYIAFLLASYLVS</sequence>
<feature type="transmembrane region" description="Helical" evidence="5">
    <location>
        <begin position="293"/>
        <end position="309"/>
    </location>
</feature>
<keyword evidence="4 5" id="KW-0472">Membrane</keyword>
<comment type="subcellular location">
    <subcellularLocation>
        <location evidence="1">Membrane</location>
        <topology evidence="1">Multi-pass membrane protein</topology>
    </subcellularLocation>
</comment>
<feature type="transmembrane region" description="Helical" evidence="5">
    <location>
        <begin position="38"/>
        <end position="60"/>
    </location>
</feature>
<feature type="transmembrane region" description="Helical" evidence="5">
    <location>
        <begin position="230"/>
        <end position="251"/>
    </location>
</feature>
<evidence type="ECO:0000259" key="6">
    <source>
        <dbReference type="Pfam" id="PF01699"/>
    </source>
</evidence>
<evidence type="ECO:0000313" key="7">
    <source>
        <dbReference type="EMBL" id="OHA60797.1"/>
    </source>
</evidence>
<dbReference type="Gene3D" id="1.20.1420.30">
    <property type="entry name" value="NCX, central ion-binding region"/>
    <property type="match status" value="1"/>
</dbReference>
<evidence type="ECO:0000256" key="1">
    <source>
        <dbReference type="ARBA" id="ARBA00004141"/>
    </source>
</evidence>
<dbReference type="InterPro" id="IPR004481">
    <property type="entry name" value="K/Na/Ca-exchanger"/>
</dbReference>
<name>A0A1G2QK29_9BACT</name>
<evidence type="ECO:0000256" key="3">
    <source>
        <dbReference type="ARBA" id="ARBA00022989"/>
    </source>
</evidence>
<comment type="caution">
    <text evidence="7">The sequence shown here is derived from an EMBL/GenBank/DDBJ whole genome shotgun (WGS) entry which is preliminary data.</text>
</comment>
<protein>
    <recommendedName>
        <fullName evidence="6">Sodium/calcium exchanger membrane region domain-containing protein</fullName>
    </recommendedName>
</protein>
<feature type="transmembrane region" description="Helical" evidence="5">
    <location>
        <begin position="190"/>
        <end position="209"/>
    </location>
</feature>
<dbReference type="Proteomes" id="UP000177090">
    <property type="component" value="Unassembled WGS sequence"/>
</dbReference>
<gene>
    <name evidence="7" type="ORF">A2569_02435</name>
</gene>
<organism evidence="7 8">
    <name type="scientific">Candidatus Vogelbacteria bacterium RIFOXYD1_FULL_51_18</name>
    <dbReference type="NCBI Taxonomy" id="1802440"/>
    <lineage>
        <taxon>Bacteria</taxon>
        <taxon>Candidatus Vogeliibacteriota</taxon>
    </lineage>
</organism>